<reference evidence="2" key="1">
    <citation type="journal article" date="2014" name="Int. J. Syst. Evol. Microbiol.">
        <title>Complete genome sequence of Corynebacterium casei LMG S-19264T (=DSM 44701T), isolated from a smear-ripened cheese.</title>
        <authorList>
            <consortium name="US DOE Joint Genome Institute (JGI-PGF)"/>
            <person name="Walter F."/>
            <person name="Albersmeier A."/>
            <person name="Kalinowski J."/>
            <person name="Ruckert C."/>
        </authorList>
    </citation>
    <scope>NUCLEOTIDE SEQUENCE</scope>
    <source>
        <strain evidence="2">KCTC 12710</strain>
    </source>
</reference>
<dbReference type="InterPro" id="IPR036291">
    <property type="entry name" value="NAD(P)-bd_dom_sf"/>
</dbReference>
<dbReference type="Gene3D" id="3.40.50.720">
    <property type="entry name" value="NAD(P)-binding Rossmann-like Domain"/>
    <property type="match status" value="1"/>
</dbReference>
<dbReference type="RefSeq" id="WP_189362212.1">
    <property type="nucleotide sequence ID" value="NZ_BMWZ01000007.1"/>
</dbReference>
<dbReference type="Proteomes" id="UP000636004">
    <property type="component" value="Unassembled WGS sequence"/>
</dbReference>
<protein>
    <submittedName>
        <fullName evidence="2">Short-chain dehydrogenase/reductase</fullName>
    </submittedName>
</protein>
<organism evidence="2 3">
    <name type="scientific">Algibacter mikhailovii</name>
    <dbReference type="NCBI Taxonomy" id="425498"/>
    <lineage>
        <taxon>Bacteria</taxon>
        <taxon>Pseudomonadati</taxon>
        <taxon>Bacteroidota</taxon>
        <taxon>Flavobacteriia</taxon>
        <taxon>Flavobacteriales</taxon>
        <taxon>Flavobacteriaceae</taxon>
        <taxon>Algibacter</taxon>
    </lineage>
</organism>
<name>A0A918VDP5_9FLAO</name>
<evidence type="ECO:0000313" key="2">
    <source>
        <dbReference type="EMBL" id="GGZ89940.1"/>
    </source>
</evidence>
<dbReference type="PRINTS" id="PR00080">
    <property type="entry name" value="SDRFAMILY"/>
</dbReference>
<dbReference type="PRINTS" id="PR00081">
    <property type="entry name" value="GDHRDH"/>
</dbReference>
<keyword evidence="3" id="KW-1185">Reference proteome</keyword>
<comment type="similarity">
    <text evidence="1">Belongs to the short-chain dehydrogenases/reductases (SDR) family.</text>
</comment>
<proteinExistence type="inferred from homology"/>
<evidence type="ECO:0000313" key="3">
    <source>
        <dbReference type="Proteomes" id="UP000636004"/>
    </source>
</evidence>
<dbReference type="AlphaFoldDB" id="A0A918VDP5"/>
<comment type="caution">
    <text evidence="2">The sequence shown here is derived from an EMBL/GenBank/DDBJ whole genome shotgun (WGS) entry which is preliminary data.</text>
</comment>
<reference evidence="2" key="2">
    <citation type="submission" date="2020-09" db="EMBL/GenBank/DDBJ databases">
        <authorList>
            <person name="Sun Q."/>
            <person name="Kim S."/>
        </authorList>
    </citation>
    <scope>NUCLEOTIDE SEQUENCE</scope>
    <source>
        <strain evidence="2">KCTC 12710</strain>
    </source>
</reference>
<dbReference type="InterPro" id="IPR002347">
    <property type="entry name" value="SDR_fam"/>
</dbReference>
<accession>A0A918VDP5</accession>
<dbReference type="PANTHER" id="PTHR43976:SF9">
    <property type="entry name" value="OXIDOREDUCTASE"/>
    <property type="match status" value="1"/>
</dbReference>
<dbReference type="EMBL" id="BMWZ01000007">
    <property type="protein sequence ID" value="GGZ89940.1"/>
    <property type="molecule type" value="Genomic_DNA"/>
</dbReference>
<dbReference type="InterPro" id="IPR051911">
    <property type="entry name" value="SDR_oxidoreductase"/>
</dbReference>
<dbReference type="PANTHER" id="PTHR43976">
    <property type="entry name" value="SHORT CHAIN DEHYDROGENASE"/>
    <property type="match status" value="1"/>
</dbReference>
<sequence length="290" mass="31887">MKTVLITGSSNGFGYLSALTLARNGFNVWATMRDTHGKNRIKKEALENIAIEENLAITVAELDVTSDTSTDTLVDRLRIEEEHGLDVLVNNAGVMYVGITEAYSLEQVQEQFDTNFFGAIRSTKAFLPLLKKSNDALILNISSLAGRLVFPYFGIYCASKFALEAYSEALKYELKPLGVDVSIIEPGPYPSGLLYSGPKEDDTTTLESYGEMADVPKAMLQNFDAFYKSDASPNPQEIPDAILKVIKLQKGTRPIRQAVGIDYNTNALNSQSSSIQESLIKEALQMAHLI</sequence>
<dbReference type="Pfam" id="PF00106">
    <property type="entry name" value="adh_short"/>
    <property type="match status" value="1"/>
</dbReference>
<evidence type="ECO:0000256" key="1">
    <source>
        <dbReference type="RuleBase" id="RU000363"/>
    </source>
</evidence>
<dbReference type="CDD" id="cd05374">
    <property type="entry name" value="17beta-HSD-like_SDR_c"/>
    <property type="match status" value="1"/>
</dbReference>
<dbReference type="SUPFAM" id="SSF51735">
    <property type="entry name" value="NAD(P)-binding Rossmann-fold domains"/>
    <property type="match status" value="1"/>
</dbReference>
<gene>
    <name evidence="2" type="ORF">GCM10007028_30320</name>
</gene>